<feature type="compositionally biased region" description="Polar residues" evidence="1">
    <location>
        <begin position="186"/>
        <end position="196"/>
    </location>
</feature>
<feature type="compositionally biased region" description="Polar residues" evidence="1">
    <location>
        <begin position="63"/>
        <end position="72"/>
    </location>
</feature>
<organism evidence="2 3">
    <name type="scientific">Collybiopsis confluens</name>
    <dbReference type="NCBI Taxonomy" id="2823264"/>
    <lineage>
        <taxon>Eukaryota</taxon>
        <taxon>Fungi</taxon>
        <taxon>Dikarya</taxon>
        <taxon>Basidiomycota</taxon>
        <taxon>Agaricomycotina</taxon>
        <taxon>Agaricomycetes</taxon>
        <taxon>Agaricomycetidae</taxon>
        <taxon>Agaricales</taxon>
        <taxon>Marasmiineae</taxon>
        <taxon>Omphalotaceae</taxon>
        <taxon>Collybiopsis</taxon>
    </lineage>
</organism>
<feature type="compositionally biased region" description="Polar residues" evidence="1">
    <location>
        <begin position="553"/>
        <end position="567"/>
    </location>
</feature>
<evidence type="ECO:0000256" key="1">
    <source>
        <dbReference type="SAM" id="MobiDB-lite"/>
    </source>
</evidence>
<dbReference type="AlphaFoldDB" id="A0A8H5M9C6"/>
<feature type="compositionally biased region" description="Pro residues" evidence="1">
    <location>
        <begin position="312"/>
        <end position="327"/>
    </location>
</feature>
<proteinExistence type="predicted"/>
<feature type="compositionally biased region" description="Low complexity" evidence="1">
    <location>
        <begin position="97"/>
        <end position="121"/>
    </location>
</feature>
<accession>A0A8H5M9C6</accession>
<feature type="region of interest" description="Disordered" evidence="1">
    <location>
        <begin position="1"/>
        <end position="20"/>
    </location>
</feature>
<feature type="compositionally biased region" description="Pro residues" evidence="1">
    <location>
        <begin position="488"/>
        <end position="498"/>
    </location>
</feature>
<dbReference type="OrthoDB" id="2684446at2759"/>
<feature type="region of interest" description="Disordered" evidence="1">
    <location>
        <begin position="140"/>
        <end position="202"/>
    </location>
</feature>
<evidence type="ECO:0000313" key="3">
    <source>
        <dbReference type="Proteomes" id="UP000518752"/>
    </source>
</evidence>
<feature type="compositionally biased region" description="Polar residues" evidence="1">
    <location>
        <begin position="515"/>
        <end position="534"/>
    </location>
</feature>
<feature type="compositionally biased region" description="Low complexity" evidence="1">
    <location>
        <begin position="593"/>
        <end position="605"/>
    </location>
</feature>
<dbReference type="EMBL" id="JAACJN010000040">
    <property type="protein sequence ID" value="KAF5385522.1"/>
    <property type="molecule type" value="Genomic_DNA"/>
</dbReference>
<sequence>MQARSKLSKSRETPVRASFQLGKRKSGFFAQLFSSSSKQAGRSHDGHLAIRNLTPEILRDPAFSSNPLSNPESPYLLSVANPDVQAPPPSNPLLSAHSHTSQSLYSNSSNSSSSHSSPMRSPHSDITYTKKNLIVLEPSRIMSPPPAYDDHNKPPAIRHASVPALPSSSSHPDHVDLPPRPATVANDFNTTTNPSRNRGLDPIDELDESNPLGLSLHHRGPYEALNTIAYIPPQQHQINSHRHPVPRKKPVSRQPFPANSPAAIPSLPFGASLNLAPGQFLPKNFQPYTQSTSQYNHYQQQHSSVQSHNQPVRPPPRPMDPYSPQSPLPTRTVEENVRSIYGEEDDAYGGIEEENQLPQTPTFGSYRQELSSDAAFDPSPLPQTSRNDVAAVSGTDDAVARALYAVAFERTRTQQARTSDRSNHPPGFSAFNDGPSTAAYPPPTTHQVHIQQYPLIAAPPSTSTNHLNSSWGPPHGLQQYIYSSQHPSHPPVQPPPPNSQHVANSPSEYYHLNRPAQSGAPTPSIQQSVTSIASRSGLVPRHVPTKLTMPQPLYNSNTSPDPHNHVSNVPELRNRFHPPYHGAGMNQDTKQGSSSRNSRALESSRTPATTDSRKVLRKRATVQIPSSNKPSTTETPDWLAPRPGILPSRSKSELRIPTTGHMPHPPIPKDKKAPKRLLSKKRAEF</sequence>
<comment type="caution">
    <text evidence="2">The sequence shown here is derived from an EMBL/GenBank/DDBJ whole genome shotgun (WGS) entry which is preliminary data.</text>
</comment>
<feature type="compositionally biased region" description="Basic residues" evidence="1">
    <location>
        <begin position="672"/>
        <end position="685"/>
    </location>
</feature>
<protein>
    <submittedName>
        <fullName evidence="2">Uncharacterized protein</fullName>
    </submittedName>
</protein>
<feature type="compositionally biased region" description="Basic residues" evidence="1">
    <location>
        <begin position="239"/>
        <end position="251"/>
    </location>
</feature>
<gene>
    <name evidence="2" type="ORF">D9757_005445</name>
</gene>
<name>A0A8H5M9C6_9AGAR</name>
<keyword evidence="3" id="KW-1185">Reference proteome</keyword>
<evidence type="ECO:0000313" key="2">
    <source>
        <dbReference type="EMBL" id="KAF5385522.1"/>
    </source>
</evidence>
<feature type="region of interest" description="Disordered" evidence="1">
    <location>
        <begin position="458"/>
        <end position="685"/>
    </location>
</feature>
<feature type="region of interest" description="Disordered" evidence="1">
    <location>
        <begin position="238"/>
        <end position="262"/>
    </location>
</feature>
<feature type="region of interest" description="Disordered" evidence="1">
    <location>
        <begin position="412"/>
        <end position="444"/>
    </location>
</feature>
<feature type="region of interest" description="Disordered" evidence="1">
    <location>
        <begin position="284"/>
        <end position="331"/>
    </location>
</feature>
<feature type="compositionally biased region" description="Polar residues" evidence="1">
    <location>
        <begin position="623"/>
        <end position="635"/>
    </location>
</feature>
<feature type="compositionally biased region" description="Polar residues" evidence="1">
    <location>
        <begin position="460"/>
        <end position="471"/>
    </location>
</feature>
<feature type="region of interest" description="Disordered" evidence="1">
    <location>
        <begin position="60"/>
        <end position="125"/>
    </location>
</feature>
<reference evidence="2 3" key="1">
    <citation type="journal article" date="2020" name="ISME J.">
        <title>Uncovering the hidden diversity of litter-decomposition mechanisms in mushroom-forming fungi.</title>
        <authorList>
            <person name="Floudas D."/>
            <person name="Bentzer J."/>
            <person name="Ahren D."/>
            <person name="Johansson T."/>
            <person name="Persson P."/>
            <person name="Tunlid A."/>
        </authorList>
    </citation>
    <scope>NUCLEOTIDE SEQUENCE [LARGE SCALE GENOMIC DNA]</scope>
    <source>
        <strain evidence="2 3">CBS 406.79</strain>
    </source>
</reference>
<feature type="compositionally biased region" description="Low complexity" evidence="1">
    <location>
        <begin position="288"/>
        <end position="311"/>
    </location>
</feature>
<dbReference type="Proteomes" id="UP000518752">
    <property type="component" value="Unassembled WGS sequence"/>
</dbReference>